<evidence type="ECO:0000313" key="10">
    <source>
        <dbReference type="WBParaSite" id="PgR132X_g008_t03"/>
    </source>
</evidence>
<comment type="caution">
    <text evidence="6">Lacks conserved residue(s) required for the propagation of feature annotation.</text>
</comment>
<dbReference type="Proteomes" id="UP000887569">
    <property type="component" value="Unplaced"/>
</dbReference>
<keyword evidence="5 6" id="KW-0424">Laminin EGF-like domain</keyword>
<dbReference type="PROSITE" id="PS01248">
    <property type="entry name" value="EGF_LAM_1"/>
    <property type="match status" value="1"/>
</dbReference>
<reference evidence="9 10" key="1">
    <citation type="submission" date="2022-11" db="UniProtKB">
        <authorList>
            <consortium name="WormBaseParasite"/>
        </authorList>
    </citation>
    <scope>IDENTIFICATION</scope>
</reference>
<dbReference type="WBParaSite" id="PgR132X_g008_t01">
    <property type="protein sequence ID" value="PgR132X_g008_t01"/>
    <property type="gene ID" value="PgR132X_g008"/>
</dbReference>
<feature type="disulfide bond" evidence="6">
    <location>
        <begin position="22"/>
        <end position="31"/>
    </location>
</feature>
<protein>
    <submittedName>
        <fullName evidence="9 10">Laminin EGF-like domain-containing protein</fullName>
    </submittedName>
</protein>
<dbReference type="GO" id="GO:0005604">
    <property type="term" value="C:basement membrane"/>
    <property type="evidence" value="ECO:0007669"/>
    <property type="project" value="UniProtKB-ARBA"/>
</dbReference>
<keyword evidence="4" id="KW-0325">Glycoprotein</keyword>
<evidence type="ECO:0000256" key="5">
    <source>
        <dbReference type="ARBA" id="ARBA00023292"/>
    </source>
</evidence>
<dbReference type="FunFam" id="2.10.25.10:FF:000074">
    <property type="entry name" value="Laminin subunit alpha"/>
    <property type="match status" value="1"/>
</dbReference>
<dbReference type="WBParaSite" id="PgR132X_g008_t03">
    <property type="protein sequence ID" value="PgR132X_g008_t03"/>
    <property type="gene ID" value="PgR132X_g008"/>
</dbReference>
<dbReference type="FunFam" id="2.10.25.10:FF:000188">
    <property type="entry name" value="Laminin subunit gamma 2"/>
    <property type="match status" value="1"/>
</dbReference>
<keyword evidence="8" id="KW-1185">Reference proteome</keyword>
<dbReference type="CDD" id="cd00055">
    <property type="entry name" value="EGF_Lam"/>
    <property type="match status" value="2"/>
</dbReference>
<dbReference type="WBParaSite" id="PgR132X_g008_t09">
    <property type="protein sequence ID" value="PgR132X_g008_t09"/>
    <property type="gene ID" value="PgR132X_g008"/>
</dbReference>
<dbReference type="PANTHER" id="PTHR10574:SF406">
    <property type="entry name" value="LAMININ SUBUNIT ALPHA 5"/>
    <property type="match status" value="1"/>
</dbReference>
<proteinExistence type="predicted"/>
<dbReference type="Gene3D" id="2.10.25.10">
    <property type="entry name" value="Laminin"/>
    <property type="match status" value="2"/>
</dbReference>
<evidence type="ECO:0000259" key="7">
    <source>
        <dbReference type="PROSITE" id="PS50027"/>
    </source>
</evidence>
<name>A0A915CF36_PARUN</name>
<accession>A0A915CF36</accession>
<evidence type="ECO:0000256" key="6">
    <source>
        <dbReference type="PROSITE-ProRule" id="PRU00460"/>
    </source>
</evidence>
<evidence type="ECO:0000313" key="9">
    <source>
        <dbReference type="WBParaSite" id="PgR132X_g008_t01"/>
    </source>
</evidence>
<feature type="disulfide bond" evidence="6">
    <location>
        <begin position="70"/>
        <end position="79"/>
    </location>
</feature>
<feature type="disulfide bond" evidence="6">
    <location>
        <begin position="51"/>
        <end position="68"/>
    </location>
</feature>
<keyword evidence="3 6" id="KW-1015">Disulfide bond</keyword>
<sequence length="152" mass="16344">MCSCALASSSPQCHQKTGQCACMSGSTGSRCEACQHGYWNYGPFGCKKCDCEADLSLGIVCDVITGQCHCQDGTTGPRCDQCLPEYFRIPTYSCRLCDECVHLLNADSDALLISADVVNASVGNVSTKALTGARLKRIETEMSKLRVCSHEL</sequence>
<dbReference type="AlphaFoldDB" id="A0A915CF36"/>
<dbReference type="InterPro" id="IPR050440">
    <property type="entry name" value="Laminin/Netrin_ECM"/>
</dbReference>
<dbReference type="SMART" id="SM00180">
    <property type="entry name" value="EGF_Lam"/>
    <property type="match status" value="2"/>
</dbReference>
<feature type="domain" description="Laminin EGF-like" evidence="7">
    <location>
        <begin position="49"/>
        <end position="96"/>
    </location>
</feature>
<evidence type="ECO:0000256" key="4">
    <source>
        <dbReference type="ARBA" id="ARBA00023180"/>
    </source>
</evidence>
<dbReference type="GO" id="GO:0009887">
    <property type="term" value="P:animal organ morphogenesis"/>
    <property type="evidence" value="ECO:0007669"/>
    <property type="project" value="TreeGrafter"/>
</dbReference>
<keyword evidence="1" id="KW-0732">Signal</keyword>
<evidence type="ECO:0000256" key="2">
    <source>
        <dbReference type="ARBA" id="ARBA00022737"/>
    </source>
</evidence>
<feature type="domain" description="Laminin EGF-like" evidence="7">
    <location>
        <begin position="2"/>
        <end position="48"/>
    </location>
</feature>
<dbReference type="GO" id="GO:0009888">
    <property type="term" value="P:tissue development"/>
    <property type="evidence" value="ECO:0007669"/>
    <property type="project" value="TreeGrafter"/>
</dbReference>
<keyword evidence="2" id="KW-0677">Repeat</keyword>
<evidence type="ECO:0000256" key="1">
    <source>
        <dbReference type="ARBA" id="ARBA00022729"/>
    </source>
</evidence>
<dbReference type="InterPro" id="IPR002049">
    <property type="entry name" value="LE_dom"/>
</dbReference>
<evidence type="ECO:0000313" key="8">
    <source>
        <dbReference type="Proteomes" id="UP000887569"/>
    </source>
</evidence>
<feature type="disulfide bond" evidence="6">
    <location>
        <begin position="49"/>
        <end position="61"/>
    </location>
</feature>
<organism evidence="8 9">
    <name type="scientific">Parascaris univalens</name>
    <name type="common">Nematode worm</name>
    <dbReference type="NCBI Taxonomy" id="6257"/>
    <lineage>
        <taxon>Eukaryota</taxon>
        <taxon>Metazoa</taxon>
        <taxon>Ecdysozoa</taxon>
        <taxon>Nematoda</taxon>
        <taxon>Chromadorea</taxon>
        <taxon>Rhabditida</taxon>
        <taxon>Spirurina</taxon>
        <taxon>Ascaridomorpha</taxon>
        <taxon>Ascaridoidea</taxon>
        <taxon>Ascarididae</taxon>
        <taxon>Parascaris</taxon>
    </lineage>
</organism>
<dbReference type="WBParaSite" id="PgR132X_g008_t04">
    <property type="protein sequence ID" value="PgR132X_g008_t04"/>
    <property type="gene ID" value="PgR132X_g008"/>
</dbReference>
<dbReference type="SUPFAM" id="SSF57196">
    <property type="entry name" value="EGF/Laminin"/>
    <property type="match status" value="2"/>
</dbReference>
<dbReference type="PANTHER" id="PTHR10574">
    <property type="entry name" value="NETRIN/LAMININ-RELATED"/>
    <property type="match status" value="1"/>
</dbReference>
<dbReference type="PROSITE" id="PS50027">
    <property type="entry name" value="EGF_LAM_2"/>
    <property type="match status" value="2"/>
</dbReference>
<dbReference type="PRINTS" id="PR00011">
    <property type="entry name" value="EGFLAMININ"/>
</dbReference>
<evidence type="ECO:0000256" key="3">
    <source>
        <dbReference type="ARBA" id="ARBA00023157"/>
    </source>
</evidence>
<dbReference type="Pfam" id="PF00053">
    <property type="entry name" value="EGF_laminin"/>
    <property type="match status" value="2"/>
</dbReference>